<dbReference type="InterPro" id="IPR000551">
    <property type="entry name" value="MerR-type_HTH_dom"/>
</dbReference>
<dbReference type="AlphaFoldDB" id="A0A3S2Z3F4"/>
<dbReference type="Proteomes" id="UP000283128">
    <property type="component" value="Unassembled WGS sequence"/>
</dbReference>
<protein>
    <submittedName>
        <fullName evidence="3">MerR family transcriptional regulator</fullName>
    </submittedName>
</protein>
<dbReference type="GO" id="GO:0003677">
    <property type="term" value="F:DNA binding"/>
    <property type="evidence" value="ECO:0007669"/>
    <property type="project" value="UniProtKB-KW"/>
</dbReference>
<accession>A0A3S2Z3F4</accession>
<feature type="domain" description="HTH merR-type" evidence="2">
    <location>
        <begin position="1"/>
        <end position="70"/>
    </location>
</feature>
<evidence type="ECO:0000256" key="1">
    <source>
        <dbReference type="ARBA" id="ARBA00023125"/>
    </source>
</evidence>
<dbReference type="PRINTS" id="PR00040">
    <property type="entry name" value="HTHMERR"/>
</dbReference>
<reference evidence="3 4" key="1">
    <citation type="submission" date="2019-01" db="EMBL/GenBank/DDBJ databases">
        <title>Genome sequences of Streptomyces and Rhizobium isolates collected from root and soil.</title>
        <authorList>
            <person name="Chhettri S."/>
            <person name="Sevigny J.L."/>
            <person name="Sen A."/>
            <person name="Ennis N."/>
            <person name="Tisa L."/>
        </authorList>
    </citation>
    <scope>NUCLEOTIDE SEQUENCE [LARGE SCALE GENOMIC DNA]</scope>
    <source>
        <strain evidence="3 4">San01</strain>
    </source>
</reference>
<dbReference type="InterPro" id="IPR009061">
    <property type="entry name" value="DNA-bd_dom_put_sf"/>
</dbReference>
<sequence>MRLAELSESSGVPIPTIKYYLREQLLPPGRRITATQAEYDDSHLRRLRLVRALIQVGRVPVATAREVLAAVDDDSLGRTIRLGAALWALPQPPEAPEDDPATAEAASTVDRLLDELGWDTAREIGSLSPSYRTLVTTVATLNRLGYPCGTPELTPYARHMERVAEHDIDRLDTIPEEVEKVEIAVAAAILYEPVLLMLHRLAQEEHSARRFGL</sequence>
<keyword evidence="1" id="KW-0238">DNA-binding</keyword>
<dbReference type="GO" id="GO:0003700">
    <property type="term" value="F:DNA-binding transcription factor activity"/>
    <property type="evidence" value="ECO:0007669"/>
    <property type="project" value="InterPro"/>
</dbReference>
<dbReference type="Gene3D" id="1.10.1660.10">
    <property type="match status" value="1"/>
</dbReference>
<dbReference type="EMBL" id="RZYA01000002">
    <property type="protein sequence ID" value="RVU27767.1"/>
    <property type="molecule type" value="Genomic_DNA"/>
</dbReference>
<evidence type="ECO:0000259" key="2">
    <source>
        <dbReference type="PROSITE" id="PS50937"/>
    </source>
</evidence>
<organism evidence="3 4">
    <name type="scientific">Streptomyces antnestii</name>
    <dbReference type="NCBI Taxonomy" id="2494256"/>
    <lineage>
        <taxon>Bacteria</taxon>
        <taxon>Bacillati</taxon>
        <taxon>Actinomycetota</taxon>
        <taxon>Actinomycetes</taxon>
        <taxon>Kitasatosporales</taxon>
        <taxon>Streptomycetaceae</taxon>
        <taxon>Streptomyces</taxon>
    </lineage>
</organism>
<name>A0A3S2Z3F4_9ACTN</name>
<evidence type="ECO:0000313" key="3">
    <source>
        <dbReference type="EMBL" id="RVU27767.1"/>
    </source>
</evidence>
<proteinExistence type="predicted"/>
<dbReference type="SUPFAM" id="SSF46955">
    <property type="entry name" value="Putative DNA-binding domain"/>
    <property type="match status" value="1"/>
</dbReference>
<dbReference type="InterPro" id="IPR047057">
    <property type="entry name" value="MerR_fam"/>
</dbReference>
<gene>
    <name evidence="3" type="ORF">EOT10_05595</name>
</gene>
<dbReference type="PANTHER" id="PTHR30204:SF98">
    <property type="entry name" value="HTH-TYPE TRANSCRIPTIONAL REGULATOR ADHR"/>
    <property type="match status" value="1"/>
</dbReference>
<evidence type="ECO:0000313" key="4">
    <source>
        <dbReference type="Proteomes" id="UP000283128"/>
    </source>
</evidence>
<keyword evidence="4" id="KW-1185">Reference proteome</keyword>
<dbReference type="RefSeq" id="WP_127826923.1">
    <property type="nucleotide sequence ID" value="NZ_RZYA01000002.1"/>
</dbReference>
<dbReference type="Pfam" id="PF13411">
    <property type="entry name" value="MerR_1"/>
    <property type="match status" value="1"/>
</dbReference>
<dbReference type="OrthoDB" id="5242095at2"/>
<dbReference type="PANTHER" id="PTHR30204">
    <property type="entry name" value="REDOX-CYCLING DRUG-SENSING TRANSCRIPTIONAL ACTIVATOR SOXR"/>
    <property type="match status" value="1"/>
</dbReference>
<dbReference type="PROSITE" id="PS50937">
    <property type="entry name" value="HTH_MERR_2"/>
    <property type="match status" value="1"/>
</dbReference>
<dbReference type="SMART" id="SM00422">
    <property type="entry name" value="HTH_MERR"/>
    <property type="match status" value="1"/>
</dbReference>
<comment type="caution">
    <text evidence="3">The sequence shown here is derived from an EMBL/GenBank/DDBJ whole genome shotgun (WGS) entry which is preliminary data.</text>
</comment>